<feature type="chain" id="PRO_5047249263" description="Flagellar protein FliL" evidence="11">
    <location>
        <begin position="30"/>
        <end position="140"/>
    </location>
</feature>
<keyword evidence="11" id="KW-0732">Signal</keyword>
<keyword evidence="5 10" id="KW-0145">Chemotaxis</keyword>
<proteinExistence type="inferred from homology"/>
<dbReference type="EMBL" id="JACYFC010000002">
    <property type="protein sequence ID" value="MBD5771079.1"/>
    <property type="molecule type" value="Genomic_DNA"/>
</dbReference>
<comment type="function">
    <text evidence="1 10">Controls the rotational direction of flagella during chemotaxis.</text>
</comment>
<name>A0ABR8NYG9_9GAMM</name>
<feature type="signal peptide" evidence="11">
    <location>
        <begin position="1"/>
        <end position="29"/>
    </location>
</feature>
<dbReference type="PANTHER" id="PTHR35091:SF2">
    <property type="entry name" value="FLAGELLAR PROTEIN FLIL"/>
    <property type="match status" value="1"/>
</dbReference>
<comment type="caution">
    <text evidence="12">The sequence shown here is derived from an EMBL/GenBank/DDBJ whole genome shotgun (WGS) entry which is preliminary data.</text>
</comment>
<evidence type="ECO:0000256" key="1">
    <source>
        <dbReference type="ARBA" id="ARBA00002254"/>
    </source>
</evidence>
<evidence type="ECO:0000256" key="5">
    <source>
        <dbReference type="ARBA" id="ARBA00022500"/>
    </source>
</evidence>
<evidence type="ECO:0000256" key="7">
    <source>
        <dbReference type="ARBA" id="ARBA00022779"/>
    </source>
</evidence>
<keyword evidence="10" id="KW-0997">Cell inner membrane</keyword>
<keyword evidence="13" id="KW-1185">Reference proteome</keyword>
<dbReference type="InterPro" id="IPR005503">
    <property type="entry name" value="FliL"/>
</dbReference>
<keyword evidence="12" id="KW-0969">Cilium</keyword>
<dbReference type="PANTHER" id="PTHR35091">
    <property type="entry name" value="FLAGELLAR PROTEIN FLIL"/>
    <property type="match status" value="1"/>
</dbReference>
<evidence type="ECO:0000256" key="8">
    <source>
        <dbReference type="ARBA" id="ARBA00022989"/>
    </source>
</evidence>
<keyword evidence="8" id="KW-1133">Transmembrane helix</keyword>
<reference evidence="12 13" key="1">
    <citation type="submission" date="2020-09" db="EMBL/GenBank/DDBJ databases">
        <title>Marinomonas sp. nov., isolated from the cysticercosis algae of Qingdao, China.</title>
        <authorList>
            <person name="Sun X."/>
        </authorList>
    </citation>
    <scope>NUCLEOTIDE SEQUENCE [LARGE SCALE GENOMIC DNA]</scope>
    <source>
        <strain evidence="12 13">SM2066</strain>
    </source>
</reference>
<keyword evidence="6" id="KW-0812">Transmembrane</keyword>
<evidence type="ECO:0000256" key="10">
    <source>
        <dbReference type="RuleBase" id="RU364125"/>
    </source>
</evidence>
<evidence type="ECO:0000256" key="4">
    <source>
        <dbReference type="ARBA" id="ARBA00022475"/>
    </source>
</evidence>
<keyword evidence="9 10" id="KW-0472">Membrane</keyword>
<keyword evidence="12" id="KW-0282">Flagellum</keyword>
<comment type="similarity">
    <text evidence="3 10">Belongs to the FliL family.</text>
</comment>
<dbReference type="Proteomes" id="UP000604161">
    <property type="component" value="Unassembled WGS sequence"/>
</dbReference>
<sequence>MSLMISLRNKSLLFTLFLLGCIMSHMSYAEDAEASTPAYIELIPNFVVNNVGDGTRLKYIKTSISIRTTESQKAIIEANMPLIRDALVMFLSSRTTEQVTGAIAREKTREEGAEVVNKALQEETGLSPVKDLLFASFVTQ</sequence>
<dbReference type="Pfam" id="PF03748">
    <property type="entry name" value="FliL"/>
    <property type="match status" value="1"/>
</dbReference>
<gene>
    <name evidence="12" type="ORF">IF202_08430</name>
</gene>
<organism evidence="12 13">
    <name type="scientific">Marinomonas colpomeniae</name>
    <dbReference type="NCBI Taxonomy" id="2774408"/>
    <lineage>
        <taxon>Bacteria</taxon>
        <taxon>Pseudomonadati</taxon>
        <taxon>Pseudomonadota</taxon>
        <taxon>Gammaproteobacteria</taxon>
        <taxon>Oceanospirillales</taxon>
        <taxon>Oceanospirillaceae</taxon>
        <taxon>Marinomonas</taxon>
    </lineage>
</organism>
<evidence type="ECO:0000256" key="6">
    <source>
        <dbReference type="ARBA" id="ARBA00022692"/>
    </source>
</evidence>
<evidence type="ECO:0000256" key="11">
    <source>
        <dbReference type="SAM" id="SignalP"/>
    </source>
</evidence>
<evidence type="ECO:0000256" key="2">
    <source>
        <dbReference type="ARBA" id="ARBA00004162"/>
    </source>
</evidence>
<evidence type="ECO:0000313" key="13">
    <source>
        <dbReference type="Proteomes" id="UP000604161"/>
    </source>
</evidence>
<evidence type="ECO:0000256" key="3">
    <source>
        <dbReference type="ARBA" id="ARBA00008281"/>
    </source>
</evidence>
<dbReference type="RefSeq" id="WP_191594431.1">
    <property type="nucleotide sequence ID" value="NZ_JACYFC010000002.1"/>
</dbReference>
<keyword evidence="4" id="KW-1003">Cell membrane</keyword>
<comment type="subcellular location">
    <subcellularLocation>
        <location evidence="10">Cell inner membrane</location>
    </subcellularLocation>
    <subcellularLocation>
        <location evidence="2">Cell membrane</location>
        <topology evidence="2">Single-pass membrane protein</topology>
    </subcellularLocation>
</comment>
<evidence type="ECO:0000256" key="9">
    <source>
        <dbReference type="ARBA" id="ARBA00023136"/>
    </source>
</evidence>
<protein>
    <recommendedName>
        <fullName evidence="10">Flagellar protein FliL</fullName>
    </recommendedName>
</protein>
<evidence type="ECO:0000313" key="12">
    <source>
        <dbReference type="EMBL" id="MBD5771079.1"/>
    </source>
</evidence>
<keyword evidence="7 10" id="KW-0283">Flagellar rotation</keyword>
<accession>A0ABR8NYG9</accession>
<keyword evidence="12" id="KW-0966">Cell projection</keyword>